<gene>
    <name evidence="1" type="ORF">HPBE_LOCUS5813</name>
</gene>
<dbReference type="OrthoDB" id="5837891at2759"/>
<evidence type="ECO:0000313" key="3">
    <source>
        <dbReference type="WBParaSite" id="HPBE_0000581201-mRNA-1"/>
    </source>
</evidence>
<dbReference type="Proteomes" id="UP000050761">
    <property type="component" value="Unassembled WGS sequence"/>
</dbReference>
<dbReference type="EMBL" id="UZAH01025545">
    <property type="protein sequence ID" value="VDO65901.1"/>
    <property type="molecule type" value="Genomic_DNA"/>
</dbReference>
<proteinExistence type="predicted"/>
<dbReference type="AlphaFoldDB" id="A0A183FGL6"/>
<dbReference type="WBParaSite" id="HPBE_0000581201-mRNA-1">
    <property type="protein sequence ID" value="HPBE_0000581201-mRNA-1"/>
    <property type="gene ID" value="HPBE_0000581201"/>
</dbReference>
<keyword evidence="2" id="KW-1185">Reference proteome</keyword>
<accession>A0A3P7WX24</accession>
<evidence type="ECO:0000313" key="2">
    <source>
        <dbReference type="Proteomes" id="UP000050761"/>
    </source>
</evidence>
<name>A0A183FGL6_HELPZ</name>
<accession>A0A183FGL6</accession>
<reference evidence="1 2" key="1">
    <citation type="submission" date="2018-11" db="EMBL/GenBank/DDBJ databases">
        <authorList>
            <consortium name="Pathogen Informatics"/>
        </authorList>
    </citation>
    <scope>NUCLEOTIDE SEQUENCE [LARGE SCALE GENOMIC DNA]</scope>
</reference>
<reference evidence="3" key="2">
    <citation type="submission" date="2019-09" db="UniProtKB">
        <authorList>
            <consortium name="WormBaseParasite"/>
        </authorList>
    </citation>
    <scope>IDENTIFICATION</scope>
</reference>
<protein>
    <submittedName>
        <fullName evidence="3">Reverse transcriptase domain-containing protein</fullName>
    </submittedName>
</protein>
<sequence>MGADPKAPKVLLAVNISPSEAQAARGWELREICATQVDSSDWGFGMRRLPFWHASGKGGSGNFSDGLQTNLYADDIALAAGSRIELEEKVQLWQRALADNGLKLNVKKRSSSALSSALNRF</sequence>
<evidence type="ECO:0000313" key="1">
    <source>
        <dbReference type="EMBL" id="VDO65901.1"/>
    </source>
</evidence>
<organism evidence="2 3">
    <name type="scientific">Heligmosomoides polygyrus</name>
    <name type="common">Parasitic roundworm</name>
    <dbReference type="NCBI Taxonomy" id="6339"/>
    <lineage>
        <taxon>Eukaryota</taxon>
        <taxon>Metazoa</taxon>
        <taxon>Ecdysozoa</taxon>
        <taxon>Nematoda</taxon>
        <taxon>Chromadorea</taxon>
        <taxon>Rhabditida</taxon>
        <taxon>Rhabditina</taxon>
        <taxon>Rhabditomorpha</taxon>
        <taxon>Strongyloidea</taxon>
        <taxon>Heligmosomidae</taxon>
        <taxon>Heligmosomoides</taxon>
    </lineage>
</organism>